<evidence type="ECO:0000313" key="2">
    <source>
        <dbReference type="Proteomes" id="UP000827872"/>
    </source>
</evidence>
<dbReference type="Proteomes" id="UP000827872">
    <property type="component" value="Linkage Group LG03"/>
</dbReference>
<evidence type="ECO:0000313" key="1">
    <source>
        <dbReference type="EMBL" id="KAH7993369.1"/>
    </source>
</evidence>
<organism evidence="1 2">
    <name type="scientific">Sphaerodactylus townsendi</name>
    <dbReference type="NCBI Taxonomy" id="933632"/>
    <lineage>
        <taxon>Eukaryota</taxon>
        <taxon>Metazoa</taxon>
        <taxon>Chordata</taxon>
        <taxon>Craniata</taxon>
        <taxon>Vertebrata</taxon>
        <taxon>Euteleostomi</taxon>
        <taxon>Lepidosauria</taxon>
        <taxon>Squamata</taxon>
        <taxon>Bifurcata</taxon>
        <taxon>Gekkota</taxon>
        <taxon>Sphaerodactylidae</taxon>
        <taxon>Sphaerodactylus</taxon>
    </lineage>
</organism>
<accession>A0ACB8EKZ8</accession>
<sequence>MAFFGLTFTGYGEPFRQRKLELPKREEPVGAPQPKLELFYPKLPPIGTGEYDGKEHQGSHTKYQEAVRQRQLRKYPNQVYRVPMTCGQDIGWWMPRDPTVRLHDALPWIKAERHPLPQCWMTKFVGDAMLSDPLFSLF</sequence>
<protein>
    <submittedName>
        <fullName evidence="1">Uncharacterized protein</fullName>
    </submittedName>
</protein>
<name>A0ACB8EKZ8_9SAUR</name>
<dbReference type="EMBL" id="CM037616">
    <property type="protein sequence ID" value="KAH7993369.1"/>
    <property type="molecule type" value="Genomic_DNA"/>
</dbReference>
<keyword evidence="2" id="KW-1185">Reference proteome</keyword>
<proteinExistence type="predicted"/>
<gene>
    <name evidence="1" type="ORF">K3G42_030779</name>
</gene>
<comment type="caution">
    <text evidence="1">The sequence shown here is derived from an EMBL/GenBank/DDBJ whole genome shotgun (WGS) entry which is preliminary data.</text>
</comment>
<reference evidence="1" key="1">
    <citation type="submission" date="2021-08" db="EMBL/GenBank/DDBJ databases">
        <title>The first chromosome-level gecko genome reveals the dynamic sex chromosomes of Neotropical dwarf geckos (Sphaerodactylidae: Sphaerodactylus).</title>
        <authorList>
            <person name="Pinto B.J."/>
            <person name="Keating S.E."/>
            <person name="Gamble T."/>
        </authorList>
    </citation>
    <scope>NUCLEOTIDE SEQUENCE</scope>
    <source>
        <strain evidence="1">TG3544</strain>
    </source>
</reference>